<accession>A0A256G4G9</accession>
<dbReference type="Proteomes" id="UP000216478">
    <property type="component" value="Unassembled WGS sequence"/>
</dbReference>
<dbReference type="AlphaFoldDB" id="A0A256G4G9"/>
<dbReference type="EMBL" id="NNRL01000080">
    <property type="protein sequence ID" value="OYR21983.1"/>
    <property type="molecule type" value="Genomic_DNA"/>
</dbReference>
<name>A0A256G4G9_9HYPH</name>
<gene>
    <name evidence="1" type="ORF">CEV33_4731</name>
</gene>
<keyword evidence="2" id="KW-1185">Reference proteome</keyword>
<organism evidence="1 2">
    <name type="scientific">Brucella grignonensis</name>
    <dbReference type="NCBI Taxonomy" id="94627"/>
    <lineage>
        <taxon>Bacteria</taxon>
        <taxon>Pseudomonadati</taxon>
        <taxon>Pseudomonadota</taxon>
        <taxon>Alphaproteobacteria</taxon>
        <taxon>Hyphomicrobiales</taxon>
        <taxon>Brucellaceae</taxon>
        <taxon>Brucella/Ochrobactrum group</taxon>
        <taxon>Brucella</taxon>
    </lineage>
</organism>
<comment type="caution">
    <text evidence="1">The sequence shown here is derived from an EMBL/GenBank/DDBJ whole genome shotgun (WGS) entry which is preliminary data.</text>
</comment>
<evidence type="ECO:0000313" key="2">
    <source>
        <dbReference type="Proteomes" id="UP000216478"/>
    </source>
</evidence>
<proteinExistence type="predicted"/>
<evidence type="ECO:0000313" key="1">
    <source>
        <dbReference type="EMBL" id="OYR21983.1"/>
    </source>
</evidence>
<protein>
    <submittedName>
        <fullName evidence="1">Uncharacterized protein</fullName>
    </submittedName>
</protein>
<reference evidence="1 2" key="1">
    <citation type="submission" date="2017-07" db="EMBL/GenBank/DDBJ databases">
        <title>Phylogenetic study on the rhizospheric bacterium Ochrobactrum sp. A44.</title>
        <authorList>
            <person name="Krzyzanowska D.M."/>
            <person name="Ossowicki A."/>
            <person name="Rajewska M."/>
            <person name="Maciag T."/>
            <person name="Kaczynski Z."/>
            <person name="Czerwicka M."/>
            <person name="Jafra S."/>
        </authorList>
    </citation>
    <scope>NUCLEOTIDE SEQUENCE [LARGE SCALE GENOMIC DNA]</scope>
    <source>
        <strain evidence="1 2">OgA9a</strain>
    </source>
</reference>
<sequence length="45" mass="5090">MGHFTPEVFGTPIDCQAIFLSPLAASRVQWDILRTLFPYSYIDAT</sequence>